<comment type="caution">
    <text evidence="1">The sequence shown here is derived from an EMBL/GenBank/DDBJ whole genome shotgun (WGS) entry which is preliminary data.</text>
</comment>
<protein>
    <submittedName>
        <fullName evidence="1">Uncharacterized protein</fullName>
    </submittedName>
</protein>
<evidence type="ECO:0000313" key="1">
    <source>
        <dbReference type="EMBL" id="ELP30996.1"/>
    </source>
</evidence>
<dbReference type="Proteomes" id="UP000010959">
    <property type="component" value="Unassembled WGS sequence"/>
</dbReference>
<dbReference type="AlphaFoldDB" id="L7CD40"/>
<proteinExistence type="predicted"/>
<organism evidence="1 2">
    <name type="scientific">Rhodopirellula baltica SWK14</name>
    <dbReference type="NCBI Taxonomy" id="993516"/>
    <lineage>
        <taxon>Bacteria</taxon>
        <taxon>Pseudomonadati</taxon>
        <taxon>Planctomycetota</taxon>
        <taxon>Planctomycetia</taxon>
        <taxon>Pirellulales</taxon>
        <taxon>Pirellulaceae</taxon>
        <taxon>Rhodopirellula</taxon>
    </lineage>
</organism>
<evidence type="ECO:0000313" key="2">
    <source>
        <dbReference type="Proteomes" id="UP000010959"/>
    </source>
</evidence>
<gene>
    <name evidence="1" type="ORF">RBSWK_05076</name>
</gene>
<reference evidence="1 2" key="1">
    <citation type="journal article" date="2013" name="Mar. Genomics">
        <title>Expression of sulfatases in Rhodopirellula baltica and the diversity of sulfatases in the genus Rhodopirellula.</title>
        <authorList>
            <person name="Wegner C.E."/>
            <person name="Richter-Heitmann T."/>
            <person name="Klindworth A."/>
            <person name="Klockow C."/>
            <person name="Richter M."/>
            <person name="Achstetter T."/>
            <person name="Glockner F.O."/>
            <person name="Harder J."/>
        </authorList>
    </citation>
    <scope>NUCLEOTIDE SEQUENCE [LARGE SCALE GENOMIC DNA]</scope>
    <source>
        <strain evidence="1 2">SWK14</strain>
    </source>
</reference>
<accession>L7CD40</accession>
<dbReference type="EMBL" id="AMWG01000136">
    <property type="protein sequence ID" value="ELP30996.1"/>
    <property type="molecule type" value="Genomic_DNA"/>
</dbReference>
<sequence>MADFFWGNDWLTQSAGTFERSDSSFVGHMCGKCNLTYHGKSRCSSL</sequence>
<dbReference type="PATRIC" id="fig|993516.3.peg.5420"/>
<name>L7CD40_RHOBT</name>